<organism evidence="2 3">
    <name type="scientific">Datura stramonium</name>
    <name type="common">Jimsonweed</name>
    <name type="synonym">Common thornapple</name>
    <dbReference type="NCBI Taxonomy" id="4076"/>
    <lineage>
        <taxon>Eukaryota</taxon>
        <taxon>Viridiplantae</taxon>
        <taxon>Streptophyta</taxon>
        <taxon>Embryophyta</taxon>
        <taxon>Tracheophyta</taxon>
        <taxon>Spermatophyta</taxon>
        <taxon>Magnoliopsida</taxon>
        <taxon>eudicotyledons</taxon>
        <taxon>Gunneridae</taxon>
        <taxon>Pentapetalae</taxon>
        <taxon>asterids</taxon>
        <taxon>lamiids</taxon>
        <taxon>Solanales</taxon>
        <taxon>Solanaceae</taxon>
        <taxon>Solanoideae</taxon>
        <taxon>Datureae</taxon>
        <taxon>Datura</taxon>
    </lineage>
</organism>
<feature type="transmembrane region" description="Helical" evidence="1">
    <location>
        <begin position="26"/>
        <end position="45"/>
    </location>
</feature>
<dbReference type="EMBL" id="JACEIK010006491">
    <property type="protein sequence ID" value="MCE2055793.1"/>
    <property type="molecule type" value="Genomic_DNA"/>
</dbReference>
<sequence length="59" mass="6399">NRCTSVRAHNGGLLVMLILRYYDSDMLAGFSVEKLFIGACVILLMKMVDKTEMSAGGAS</sequence>
<protein>
    <submittedName>
        <fullName evidence="2">Uncharacterized protein</fullName>
    </submittedName>
</protein>
<keyword evidence="1" id="KW-0812">Transmembrane</keyword>
<keyword evidence="3" id="KW-1185">Reference proteome</keyword>
<evidence type="ECO:0000313" key="2">
    <source>
        <dbReference type="EMBL" id="MCE2055793.1"/>
    </source>
</evidence>
<keyword evidence="1" id="KW-0472">Membrane</keyword>
<reference evidence="2 3" key="1">
    <citation type="journal article" date="2021" name="BMC Genomics">
        <title>Datura genome reveals duplications of psychoactive alkaloid biosynthetic genes and high mutation rate following tissue culture.</title>
        <authorList>
            <person name="Rajewski A."/>
            <person name="Carter-House D."/>
            <person name="Stajich J."/>
            <person name="Litt A."/>
        </authorList>
    </citation>
    <scope>NUCLEOTIDE SEQUENCE [LARGE SCALE GENOMIC DNA]</scope>
    <source>
        <strain evidence="2">AR-01</strain>
    </source>
</reference>
<evidence type="ECO:0000313" key="3">
    <source>
        <dbReference type="Proteomes" id="UP000823775"/>
    </source>
</evidence>
<gene>
    <name evidence="2" type="ORF">HAX54_043434</name>
</gene>
<evidence type="ECO:0000256" key="1">
    <source>
        <dbReference type="SAM" id="Phobius"/>
    </source>
</evidence>
<feature type="non-terminal residue" evidence="2">
    <location>
        <position position="1"/>
    </location>
</feature>
<keyword evidence="1" id="KW-1133">Transmembrane helix</keyword>
<name>A0ABS8W2M1_DATST</name>
<dbReference type="Proteomes" id="UP000823775">
    <property type="component" value="Unassembled WGS sequence"/>
</dbReference>
<comment type="caution">
    <text evidence="2">The sequence shown here is derived from an EMBL/GenBank/DDBJ whole genome shotgun (WGS) entry which is preliminary data.</text>
</comment>
<proteinExistence type="predicted"/>
<accession>A0ABS8W2M1</accession>